<evidence type="ECO:0008006" key="3">
    <source>
        <dbReference type="Google" id="ProtNLM"/>
    </source>
</evidence>
<dbReference type="EMBL" id="AP017378">
    <property type="protein sequence ID" value="BBD06925.1"/>
    <property type="molecule type" value="Genomic_DNA"/>
</dbReference>
<reference evidence="1 2" key="1">
    <citation type="journal article" date="2018" name="Sci. Adv.">
        <title>Multi-heme cytochromes provide a pathway for survival in energy-limited environments.</title>
        <authorList>
            <person name="Deng X."/>
            <person name="Dohmae N."/>
            <person name="Nealson K.H."/>
            <person name="Hashimoto K."/>
            <person name="Okamoto A."/>
        </authorList>
    </citation>
    <scope>NUCLEOTIDE SEQUENCE [LARGE SCALE GENOMIC DNA]</scope>
    <source>
        <strain evidence="1 2">IS5</strain>
    </source>
</reference>
<dbReference type="KEGG" id="dfl:DFE_0199"/>
<dbReference type="CDD" id="cd22784">
    <property type="entry name" value="DPBB_MltA_YuiC-like"/>
    <property type="match status" value="1"/>
</dbReference>
<dbReference type="Proteomes" id="UP000269883">
    <property type="component" value="Chromosome"/>
</dbReference>
<name>A0A2Z6AUQ3_9BACT</name>
<evidence type="ECO:0000313" key="2">
    <source>
        <dbReference type="Proteomes" id="UP000269883"/>
    </source>
</evidence>
<gene>
    <name evidence="1" type="ORF">DFE_0199</name>
</gene>
<proteinExistence type="predicted"/>
<protein>
    <recommendedName>
        <fullName evidence="3">3D domain-containing protein</fullName>
    </recommendedName>
</protein>
<keyword evidence="2" id="KW-1185">Reference proteome</keyword>
<accession>A0A2Z6AUQ3</accession>
<sequence>MRVMILMLIAFLFSGLWVQHQEVRQLRSQVDEQSIRLEGLEAELRSRGDISDLFTRFIVSNRKKILDLQRTRSLTVTAYSPRLQETDSTPHVTASNKPVRQGIVAVSRDLFDSGWVFGKKVYIKNFGIFTIDDLMAESKRNHIDIFMFDTQAALSFGKQVLTVSLVDM</sequence>
<evidence type="ECO:0000313" key="1">
    <source>
        <dbReference type="EMBL" id="BBD06925.1"/>
    </source>
</evidence>
<dbReference type="AlphaFoldDB" id="A0A2Z6AUQ3"/>
<dbReference type="OrthoDB" id="5470692at2"/>
<organism evidence="1 2">
    <name type="scientific">Desulfovibrio ferrophilus</name>
    <dbReference type="NCBI Taxonomy" id="241368"/>
    <lineage>
        <taxon>Bacteria</taxon>
        <taxon>Pseudomonadati</taxon>
        <taxon>Thermodesulfobacteriota</taxon>
        <taxon>Desulfovibrionia</taxon>
        <taxon>Desulfovibrionales</taxon>
        <taxon>Desulfovibrionaceae</taxon>
        <taxon>Desulfovibrio</taxon>
    </lineage>
</organism>
<dbReference type="RefSeq" id="WP_126375720.1">
    <property type="nucleotide sequence ID" value="NZ_AP017378.1"/>
</dbReference>